<dbReference type="RefSeq" id="WP_077024798.1">
    <property type="nucleotide sequence ID" value="NZ_CP017641.1"/>
</dbReference>
<sequence length="207" mass="23885">MLSPHEKHEALTAVRTKAYEEFFGGLPSVTFSPDTLFKKPDERFLIDIFVYTLEADSGDIEVTVTNGMSDQRMVDAAETHCWSRRELIQYFPKCTEGHARRLHNMAWLPLFDGFLLNAHHSITWEHPAVSGTPWKNAFFLTPLIKPHREEVCEVEGDSLSFLWHVPISDEEMAYRRDHGADALIDRMEAVELPWIFDEDNRPDLLGN</sequence>
<evidence type="ECO:0000313" key="2">
    <source>
        <dbReference type="EMBL" id="APZ93326.1"/>
    </source>
</evidence>
<dbReference type="Pfam" id="PF05076">
    <property type="entry name" value="SUFU"/>
    <property type="match status" value="1"/>
</dbReference>
<keyword evidence="3" id="KW-1185">Reference proteome</keyword>
<organism evidence="2 3">
    <name type="scientific">Fuerstiella marisgermanici</name>
    <dbReference type="NCBI Taxonomy" id="1891926"/>
    <lineage>
        <taxon>Bacteria</taxon>
        <taxon>Pseudomonadati</taxon>
        <taxon>Planctomycetota</taxon>
        <taxon>Planctomycetia</taxon>
        <taxon>Planctomycetales</taxon>
        <taxon>Planctomycetaceae</taxon>
        <taxon>Fuerstiella</taxon>
    </lineage>
</organism>
<feature type="domain" description="Suppressor of fused-like" evidence="1">
    <location>
        <begin position="47"/>
        <end position="197"/>
    </location>
</feature>
<accession>A0A1P8WGW5</accession>
<gene>
    <name evidence="2" type="ORF">Fuma_02943</name>
</gene>
<name>A0A1P8WGW5_9PLAN</name>
<dbReference type="OrthoDB" id="8479146at2"/>
<evidence type="ECO:0000259" key="1">
    <source>
        <dbReference type="Pfam" id="PF05076"/>
    </source>
</evidence>
<proteinExistence type="predicted"/>
<evidence type="ECO:0000313" key="3">
    <source>
        <dbReference type="Proteomes" id="UP000187735"/>
    </source>
</evidence>
<dbReference type="AlphaFoldDB" id="A0A1P8WGW5"/>
<dbReference type="InterPro" id="IPR020941">
    <property type="entry name" value="SUFU-like_domain"/>
</dbReference>
<dbReference type="EMBL" id="CP017641">
    <property type="protein sequence ID" value="APZ93326.1"/>
    <property type="molecule type" value="Genomic_DNA"/>
</dbReference>
<protein>
    <submittedName>
        <fullName evidence="2">Suppressor of fused protein (SUFU)</fullName>
    </submittedName>
</protein>
<dbReference type="Proteomes" id="UP000187735">
    <property type="component" value="Chromosome"/>
</dbReference>
<reference evidence="2 3" key="1">
    <citation type="journal article" date="2016" name="Front. Microbiol.">
        <title>Fuerstia marisgermanicae gen. nov., sp. nov., an Unusual Member of the Phylum Planctomycetes from the German Wadden Sea.</title>
        <authorList>
            <person name="Kohn T."/>
            <person name="Heuer A."/>
            <person name="Jogler M."/>
            <person name="Vollmers J."/>
            <person name="Boedeker C."/>
            <person name="Bunk B."/>
            <person name="Rast P."/>
            <person name="Borchert D."/>
            <person name="Glockner I."/>
            <person name="Freese H.M."/>
            <person name="Klenk H.P."/>
            <person name="Overmann J."/>
            <person name="Kaster A.K."/>
            <person name="Rohde M."/>
            <person name="Wiegand S."/>
            <person name="Jogler C."/>
        </authorList>
    </citation>
    <scope>NUCLEOTIDE SEQUENCE [LARGE SCALE GENOMIC DNA]</scope>
    <source>
        <strain evidence="2 3">NH11</strain>
    </source>
</reference>
<dbReference type="KEGG" id="fmr:Fuma_02943"/>